<protein>
    <submittedName>
        <fullName evidence="2">Bacterial flagellin N-terminal helical region</fullName>
    </submittedName>
</protein>
<evidence type="ECO:0000313" key="2">
    <source>
        <dbReference type="EMBL" id="CUB06619.1"/>
    </source>
</evidence>
<keyword evidence="1" id="KW-0812">Transmembrane</keyword>
<keyword evidence="2" id="KW-0282">Flagellum</keyword>
<evidence type="ECO:0000313" key="3">
    <source>
        <dbReference type="Proteomes" id="UP000182769"/>
    </source>
</evidence>
<keyword evidence="2" id="KW-0969">Cilium</keyword>
<gene>
    <name evidence="2" type="ORF">Ga0061065_1209</name>
</gene>
<keyword evidence="1" id="KW-0472">Membrane</keyword>
<reference evidence="3" key="1">
    <citation type="submission" date="2015-08" db="EMBL/GenBank/DDBJ databases">
        <authorList>
            <person name="Varghese N."/>
        </authorList>
    </citation>
    <scope>NUCLEOTIDE SEQUENCE [LARGE SCALE GENOMIC DNA]</scope>
    <source>
        <strain evidence="3">JCM 18476</strain>
    </source>
</reference>
<name>A0A0K6IU81_9GAMM</name>
<dbReference type="STRING" id="1137284.GCA_001418205_03676"/>
<keyword evidence="3" id="KW-1185">Reference proteome</keyword>
<dbReference type="OrthoDB" id="6107747at2"/>
<dbReference type="RefSeq" id="WP_055464673.1">
    <property type="nucleotide sequence ID" value="NZ_CYHG01000020.1"/>
</dbReference>
<keyword evidence="1" id="KW-1133">Transmembrane helix</keyword>
<dbReference type="Proteomes" id="UP000182769">
    <property type="component" value="Unassembled WGS sequence"/>
</dbReference>
<evidence type="ECO:0000256" key="1">
    <source>
        <dbReference type="SAM" id="Phobius"/>
    </source>
</evidence>
<feature type="transmembrane region" description="Helical" evidence="1">
    <location>
        <begin position="12"/>
        <end position="29"/>
    </location>
</feature>
<proteinExistence type="predicted"/>
<organism evidence="2 3">
    <name type="scientific">Marinomonas fungiae</name>
    <dbReference type="NCBI Taxonomy" id="1137284"/>
    <lineage>
        <taxon>Bacteria</taxon>
        <taxon>Pseudomonadati</taxon>
        <taxon>Pseudomonadota</taxon>
        <taxon>Gammaproteobacteria</taxon>
        <taxon>Oceanospirillales</taxon>
        <taxon>Oceanospirillaceae</taxon>
        <taxon>Marinomonas</taxon>
    </lineage>
</organism>
<accession>A0A0K6IU81</accession>
<sequence length="102" mass="11818">MEPNWDQWKFWLDFAQWIVMLALSIFVFIDKGRSKNSQAIQDLTDSHQSVDKRVVKLENEAATHKDIAKLTAEIAGLESTLTRITVTTDRIHDYLLNNKESK</sequence>
<dbReference type="AlphaFoldDB" id="A0A0K6IU81"/>
<keyword evidence="2" id="KW-0966">Cell projection</keyword>
<dbReference type="EMBL" id="CYHG01000020">
    <property type="protein sequence ID" value="CUB06619.1"/>
    <property type="molecule type" value="Genomic_DNA"/>
</dbReference>